<keyword evidence="6 7" id="KW-0472">Membrane</keyword>
<keyword evidence="4 7" id="KW-0812">Transmembrane</keyword>
<evidence type="ECO:0000256" key="3">
    <source>
        <dbReference type="ARBA" id="ARBA00022475"/>
    </source>
</evidence>
<keyword evidence="3" id="KW-1003">Cell membrane</keyword>
<feature type="transmembrane region" description="Helical" evidence="7">
    <location>
        <begin position="244"/>
        <end position="264"/>
    </location>
</feature>
<evidence type="ECO:0000256" key="2">
    <source>
        <dbReference type="ARBA" id="ARBA00022448"/>
    </source>
</evidence>
<dbReference type="Gene3D" id="1.10.3720.10">
    <property type="entry name" value="MetI-like"/>
    <property type="match status" value="1"/>
</dbReference>
<feature type="transmembrane region" description="Helical" evidence="7">
    <location>
        <begin position="185"/>
        <end position="207"/>
    </location>
</feature>
<dbReference type="Pfam" id="PF00528">
    <property type="entry name" value="BPD_transp_1"/>
    <property type="match status" value="1"/>
</dbReference>
<feature type="transmembrane region" description="Helical" evidence="7">
    <location>
        <begin position="110"/>
        <end position="132"/>
    </location>
</feature>
<evidence type="ECO:0000256" key="6">
    <source>
        <dbReference type="ARBA" id="ARBA00023136"/>
    </source>
</evidence>
<dbReference type="InterPro" id="IPR035906">
    <property type="entry name" value="MetI-like_sf"/>
</dbReference>
<dbReference type="InterPro" id="IPR000515">
    <property type="entry name" value="MetI-like"/>
</dbReference>
<dbReference type="PANTHER" id="PTHR43744">
    <property type="entry name" value="ABC TRANSPORTER PERMEASE PROTEIN MG189-RELATED-RELATED"/>
    <property type="match status" value="1"/>
</dbReference>
<keyword evidence="5 7" id="KW-1133">Transmembrane helix</keyword>
<evidence type="ECO:0000256" key="7">
    <source>
        <dbReference type="RuleBase" id="RU363032"/>
    </source>
</evidence>
<evidence type="ECO:0000313" key="9">
    <source>
        <dbReference type="EMBL" id="MCK2037872.1"/>
    </source>
</evidence>
<sequence length="278" mass="29920">MTTDTRSLRILRRSGPHVLLVGAALLVATPLIWAVKSSFTPTGEVMSTGLFQLPTRFTLDNYVQGWQSSPFVTYFANSFLVAIAVTALTLVGSVTAGYGFARFSFPGRRVLFVLTLAAMMMPFQAIMIPLFIQVRTLGWLDSFAGLIIPGAVSAFGVFLMRQFLSGLPQALFEAARIDGAGELRIFLRIVLPLARGPLAALGALTFLASWNNFLWPLIVVGSTGMTTVPLGLSQFRGSNATDYGQVLAVSMLAAIPVILVFLALRRHIVASFASSGLK</sequence>
<dbReference type="SUPFAM" id="SSF161098">
    <property type="entry name" value="MetI-like"/>
    <property type="match status" value="1"/>
</dbReference>
<keyword evidence="10" id="KW-1185">Reference proteome</keyword>
<name>A0ABT0FII9_9MICO</name>
<evidence type="ECO:0000259" key="8">
    <source>
        <dbReference type="PROSITE" id="PS50928"/>
    </source>
</evidence>
<dbReference type="Proteomes" id="UP001300096">
    <property type="component" value="Unassembled WGS sequence"/>
</dbReference>
<feature type="transmembrane region" description="Helical" evidence="7">
    <location>
        <begin position="213"/>
        <end position="232"/>
    </location>
</feature>
<dbReference type="RefSeq" id="WP_247631232.1">
    <property type="nucleotide sequence ID" value="NZ_JAHWXN010000002.1"/>
</dbReference>
<organism evidence="9 10">
    <name type="scientific">Microbacterium croceum</name>
    <dbReference type="NCBI Taxonomy" id="2851645"/>
    <lineage>
        <taxon>Bacteria</taxon>
        <taxon>Bacillati</taxon>
        <taxon>Actinomycetota</taxon>
        <taxon>Actinomycetes</taxon>
        <taxon>Micrococcales</taxon>
        <taxon>Microbacteriaceae</taxon>
        <taxon>Microbacterium</taxon>
    </lineage>
</organism>
<evidence type="ECO:0000256" key="1">
    <source>
        <dbReference type="ARBA" id="ARBA00004651"/>
    </source>
</evidence>
<gene>
    <name evidence="9" type="ORF">KZC51_17220</name>
</gene>
<dbReference type="EMBL" id="JAHWXN010000002">
    <property type="protein sequence ID" value="MCK2037872.1"/>
    <property type="molecule type" value="Genomic_DNA"/>
</dbReference>
<dbReference type="PROSITE" id="PS50928">
    <property type="entry name" value="ABC_TM1"/>
    <property type="match status" value="1"/>
</dbReference>
<evidence type="ECO:0000313" key="10">
    <source>
        <dbReference type="Proteomes" id="UP001300096"/>
    </source>
</evidence>
<feature type="domain" description="ABC transmembrane type-1" evidence="8">
    <location>
        <begin position="75"/>
        <end position="264"/>
    </location>
</feature>
<comment type="similarity">
    <text evidence="7">Belongs to the binding-protein-dependent transport system permease family.</text>
</comment>
<evidence type="ECO:0000256" key="5">
    <source>
        <dbReference type="ARBA" id="ARBA00022989"/>
    </source>
</evidence>
<keyword evidence="2 7" id="KW-0813">Transport</keyword>
<dbReference type="CDD" id="cd06261">
    <property type="entry name" value="TM_PBP2"/>
    <property type="match status" value="1"/>
</dbReference>
<protein>
    <submittedName>
        <fullName evidence="9">Carbohydrate ABC transporter permease</fullName>
    </submittedName>
</protein>
<accession>A0ABT0FII9</accession>
<evidence type="ECO:0000256" key="4">
    <source>
        <dbReference type="ARBA" id="ARBA00022692"/>
    </source>
</evidence>
<comment type="caution">
    <text evidence="9">The sequence shown here is derived from an EMBL/GenBank/DDBJ whole genome shotgun (WGS) entry which is preliminary data.</text>
</comment>
<reference evidence="9 10" key="1">
    <citation type="submission" date="2021-06" db="EMBL/GenBank/DDBJ databases">
        <title>Genome-based taxonomic framework of Microbacterium strains isolated from marine environment, the description of four new species and reclassification of four preexisting species.</title>
        <authorList>
            <person name="Lee S.D."/>
            <person name="Kim S.-M."/>
            <person name="Byeon Y.-S."/>
            <person name="Yang H.L."/>
            <person name="Kim I.S."/>
        </authorList>
    </citation>
    <scope>NUCLEOTIDE SEQUENCE [LARGE SCALE GENOMIC DNA]</scope>
    <source>
        <strain evidence="9 10">SSW1-49</strain>
    </source>
</reference>
<feature type="transmembrane region" description="Helical" evidence="7">
    <location>
        <begin position="144"/>
        <end position="164"/>
    </location>
</feature>
<comment type="subcellular location">
    <subcellularLocation>
        <location evidence="1 7">Cell membrane</location>
        <topology evidence="1 7">Multi-pass membrane protein</topology>
    </subcellularLocation>
</comment>
<dbReference type="PANTHER" id="PTHR43744:SF12">
    <property type="entry name" value="ABC TRANSPORTER PERMEASE PROTEIN MG189-RELATED"/>
    <property type="match status" value="1"/>
</dbReference>
<proteinExistence type="inferred from homology"/>
<feature type="transmembrane region" description="Helical" evidence="7">
    <location>
        <begin position="74"/>
        <end position="98"/>
    </location>
</feature>